<feature type="transmembrane region" description="Helical" evidence="1">
    <location>
        <begin position="37"/>
        <end position="61"/>
    </location>
</feature>
<organism evidence="2 3">
    <name type="scientific">Leptospira santarosai serovar Arenal str. MAVJ 401</name>
    <dbReference type="NCBI Taxonomy" id="1049976"/>
    <lineage>
        <taxon>Bacteria</taxon>
        <taxon>Pseudomonadati</taxon>
        <taxon>Spirochaetota</taxon>
        <taxon>Spirochaetia</taxon>
        <taxon>Leptospirales</taxon>
        <taxon>Leptospiraceae</taxon>
        <taxon>Leptospira</taxon>
    </lineage>
</organism>
<dbReference type="Proteomes" id="UP000012106">
    <property type="component" value="Unassembled WGS sequence"/>
</dbReference>
<evidence type="ECO:0000313" key="3">
    <source>
        <dbReference type="Proteomes" id="UP000012106"/>
    </source>
</evidence>
<feature type="transmembrane region" description="Helical" evidence="1">
    <location>
        <begin position="6"/>
        <end position="25"/>
    </location>
</feature>
<proteinExistence type="predicted"/>
<dbReference type="EMBL" id="AHMU02000033">
    <property type="protein sequence ID" value="EMN22332.1"/>
    <property type="molecule type" value="Genomic_DNA"/>
</dbReference>
<name>M6K3J2_9LEPT</name>
<sequence length="187" mass="21676">MLSNGFNYPASIIPVLIGVIIAFLIDTMPINVSCNNISTIIFLAFLGLGSLFLIAGIYYLYKFQTHFEYYYLQNSDLIRDYLDGLESHYSNLKPIKREKKVIEDMETYLLEEFIKCSNKNAENNDTKSYYLLLTKRFIGATLSLMFLDSIPYFFIKNINGDVKRVEIVNQKLKINLVPEEINAHKEQ</sequence>
<comment type="caution">
    <text evidence="2">The sequence shown here is derived from an EMBL/GenBank/DDBJ whole genome shotgun (WGS) entry which is preliminary data.</text>
</comment>
<keyword evidence="1" id="KW-0812">Transmembrane</keyword>
<keyword evidence="1" id="KW-1133">Transmembrane helix</keyword>
<evidence type="ECO:0000313" key="2">
    <source>
        <dbReference type="EMBL" id="EMN22332.1"/>
    </source>
</evidence>
<reference evidence="2 3" key="1">
    <citation type="submission" date="2013-01" db="EMBL/GenBank/DDBJ databases">
        <authorList>
            <person name="Harkins D.M."/>
            <person name="Durkin A.S."/>
            <person name="Brinkac L.M."/>
            <person name="Haft D.H."/>
            <person name="Selengut J.D."/>
            <person name="Sanka R."/>
            <person name="DePew J."/>
            <person name="Purushe J."/>
            <person name="Hartskeerl R.A."/>
            <person name="Ahmed A."/>
            <person name="van der Linden H."/>
            <person name="Goris M.G.A."/>
            <person name="Vinetz J.M."/>
            <person name="Sutton G.G."/>
            <person name="Nierman W.C."/>
            <person name="Fouts D.E."/>
        </authorList>
    </citation>
    <scope>NUCLEOTIDE SEQUENCE [LARGE SCALE GENOMIC DNA]</scope>
    <source>
        <strain evidence="2 3">MAVJ 401</strain>
    </source>
</reference>
<gene>
    <name evidence="2" type="ORF">LEP1GSC063_3277</name>
</gene>
<protein>
    <submittedName>
        <fullName evidence="2">Uncharacterized protein</fullName>
    </submittedName>
</protein>
<accession>M6K3J2</accession>
<evidence type="ECO:0000256" key="1">
    <source>
        <dbReference type="SAM" id="Phobius"/>
    </source>
</evidence>
<keyword evidence="1" id="KW-0472">Membrane</keyword>
<dbReference type="AlphaFoldDB" id="M6K3J2"/>
<feature type="transmembrane region" description="Helical" evidence="1">
    <location>
        <begin position="137"/>
        <end position="155"/>
    </location>
</feature>